<dbReference type="STRING" id="70448.A0A096PAK0"/>
<dbReference type="OrthoDB" id="77405at2759"/>
<feature type="domain" description="Peptide methionine sulphoxide reductase MsrA" evidence="8">
    <location>
        <begin position="85"/>
        <end position="239"/>
    </location>
</feature>
<dbReference type="FunCoup" id="A0A096PAK0">
    <property type="interactions" value="1490"/>
</dbReference>
<accession>A0A096PAK0</accession>
<dbReference type="AlphaFoldDB" id="A0A096PAK0"/>
<dbReference type="InParanoid" id="A0A096PAK0"/>
<dbReference type="Proteomes" id="UP000009170">
    <property type="component" value="Unassembled WGS sequence"/>
</dbReference>
<reference evidence="10" key="1">
    <citation type="journal article" date="2006" name="Proc. Natl. Acad. Sci. U.S.A.">
        <title>Genome analysis of the smallest free-living eukaryote Ostreococcus tauri unveils many unique features.</title>
        <authorList>
            <person name="Derelle E."/>
            <person name="Ferraz C."/>
            <person name="Rombauts S."/>
            <person name="Rouze P."/>
            <person name="Worden A.Z."/>
            <person name="Robbens S."/>
            <person name="Partensky F."/>
            <person name="Degroeve S."/>
            <person name="Echeynie S."/>
            <person name="Cooke R."/>
            <person name="Saeys Y."/>
            <person name="Wuyts J."/>
            <person name="Jabbari K."/>
            <person name="Bowler C."/>
            <person name="Panaud O."/>
            <person name="Piegu B."/>
            <person name="Ball S.G."/>
            <person name="Ral J.-P."/>
            <person name="Bouget F.-Y."/>
            <person name="Piganeau G."/>
            <person name="De Baets B."/>
            <person name="Picard A."/>
            <person name="Delseny M."/>
            <person name="Demaille J."/>
            <person name="Van de Peer Y."/>
            <person name="Moreau H."/>
        </authorList>
    </citation>
    <scope>NUCLEOTIDE SEQUENCE [LARGE SCALE GENOMIC DNA]</scope>
    <source>
        <strain evidence="10">OTTH 0595 / CCAP 157/2 / RCC745</strain>
    </source>
</reference>
<dbReference type="SUPFAM" id="SSF55068">
    <property type="entry name" value="Peptide methionine sulfoxide reductase"/>
    <property type="match status" value="1"/>
</dbReference>
<comment type="catalytic activity">
    <reaction evidence="7">
        <text>[thioredoxin]-disulfide + L-methionine + H2O = L-methionine (S)-S-oxide + [thioredoxin]-dithiol</text>
        <dbReference type="Rhea" id="RHEA:19993"/>
        <dbReference type="Rhea" id="RHEA-COMP:10698"/>
        <dbReference type="Rhea" id="RHEA-COMP:10700"/>
        <dbReference type="ChEBI" id="CHEBI:15377"/>
        <dbReference type="ChEBI" id="CHEBI:29950"/>
        <dbReference type="ChEBI" id="CHEBI:50058"/>
        <dbReference type="ChEBI" id="CHEBI:57844"/>
        <dbReference type="ChEBI" id="CHEBI:58772"/>
        <dbReference type="EC" id="1.8.4.11"/>
    </reaction>
</comment>
<reference evidence="9 10" key="2">
    <citation type="journal article" date="2014" name="BMC Genomics">
        <title>An improved genome of the model marine alga Ostreococcus tauri unfolds by assessing Illumina de novo assemblies.</title>
        <authorList>
            <person name="Blanc-Mathieu R."/>
            <person name="Verhelst B."/>
            <person name="Derelle E."/>
            <person name="Rombauts S."/>
            <person name="Bouget F.Y."/>
            <person name="Carre I."/>
            <person name="Chateau A."/>
            <person name="Eyre-Walker A."/>
            <person name="Grimsley N."/>
            <person name="Moreau H."/>
            <person name="Piegu B."/>
            <person name="Rivals E."/>
            <person name="Schackwitz W."/>
            <person name="Van de Peer Y."/>
            <person name="Piganeau G."/>
        </authorList>
    </citation>
    <scope>NUCLEOTIDE SEQUENCE [LARGE SCALE GENOMIC DNA]</scope>
    <source>
        <strain evidence="10">OTTH 0595 / CCAP 157/2 / RCC745</strain>
    </source>
</reference>
<dbReference type="HAMAP" id="MF_01401">
    <property type="entry name" value="MsrA"/>
    <property type="match status" value="1"/>
</dbReference>
<evidence type="ECO:0000259" key="8">
    <source>
        <dbReference type="Pfam" id="PF01625"/>
    </source>
</evidence>
<evidence type="ECO:0000256" key="4">
    <source>
        <dbReference type="ARBA" id="ARBA00030273"/>
    </source>
</evidence>
<dbReference type="Pfam" id="PF01625">
    <property type="entry name" value="PMSR"/>
    <property type="match status" value="1"/>
</dbReference>
<dbReference type="InterPro" id="IPR036509">
    <property type="entry name" value="Met_Sox_Rdtase_MsrA_sf"/>
</dbReference>
<dbReference type="EMBL" id="CAID01000014">
    <property type="protein sequence ID" value="CEG01981.1"/>
    <property type="molecule type" value="Genomic_DNA"/>
</dbReference>
<proteinExistence type="inferred from homology"/>
<dbReference type="NCBIfam" id="TIGR00401">
    <property type="entry name" value="msrA"/>
    <property type="match status" value="1"/>
</dbReference>
<dbReference type="KEGG" id="ota:OT_ostta14g00520"/>
<protein>
    <recommendedName>
        <fullName evidence="2">peptide-methionine (S)-S-oxide reductase</fullName>
        <ecNumber evidence="2">1.8.4.11</ecNumber>
    </recommendedName>
    <alternativeName>
        <fullName evidence="5">Peptide-methionine (S)-S-oxide reductase</fullName>
    </alternativeName>
    <alternativeName>
        <fullName evidence="4">Protein-methionine-S-oxide reductase</fullName>
    </alternativeName>
</protein>
<comment type="similarity">
    <text evidence="1">Belongs to the MsrA Met sulfoxide reductase family.</text>
</comment>
<evidence type="ECO:0000256" key="6">
    <source>
        <dbReference type="ARBA" id="ARBA00047806"/>
    </source>
</evidence>
<dbReference type="GeneID" id="9837576"/>
<evidence type="ECO:0000256" key="1">
    <source>
        <dbReference type="ARBA" id="ARBA00005591"/>
    </source>
</evidence>
<dbReference type="InterPro" id="IPR002569">
    <property type="entry name" value="Met_Sox_Rdtase_MsrA_dom"/>
</dbReference>
<keyword evidence="10" id="KW-1185">Reference proteome</keyword>
<name>A0A096PAK0_OSTTA</name>
<evidence type="ECO:0000313" key="9">
    <source>
        <dbReference type="EMBL" id="CEG01981.1"/>
    </source>
</evidence>
<dbReference type="GO" id="GO:0005737">
    <property type="term" value="C:cytoplasm"/>
    <property type="evidence" value="ECO:0007669"/>
    <property type="project" value="TreeGrafter"/>
</dbReference>
<sequence>MAMTSSSSSRRTRLARPRRALRVEASREEELMSKLMSMIGVGGDGIVSAAEALPGRAEAMRTPEAHYVLRPNRMTAPWPEGHEVAVIASGCFWGSEKGAWRIPGVYSTAVGYVGGHTKNPTYEEACSGRTGHTEGVQIVFDPNVVSYADILALFWTSHDPTQGMRQGNDRGTQYRSGIYCTTDAQLKMALDSKEAYERALKASGRGSITTEIKGPGDVFYYAEAYHQQYLAKPNARPYCSAQPTGVQMPEDWLTANGAKFGPGFRAEYGPRPGCTIGFPNAPVSLEEALAAN</sequence>
<organism evidence="9 10">
    <name type="scientific">Ostreococcus tauri</name>
    <name type="common">Marine green alga</name>
    <dbReference type="NCBI Taxonomy" id="70448"/>
    <lineage>
        <taxon>Eukaryota</taxon>
        <taxon>Viridiplantae</taxon>
        <taxon>Chlorophyta</taxon>
        <taxon>Mamiellophyceae</taxon>
        <taxon>Mamiellales</taxon>
        <taxon>Bathycoccaceae</taxon>
        <taxon>Ostreococcus</taxon>
    </lineage>
</organism>
<evidence type="ECO:0000256" key="2">
    <source>
        <dbReference type="ARBA" id="ARBA00012502"/>
    </source>
</evidence>
<evidence type="ECO:0000313" key="10">
    <source>
        <dbReference type="Proteomes" id="UP000009170"/>
    </source>
</evidence>
<dbReference type="Gene3D" id="3.30.1060.10">
    <property type="entry name" value="Peptide methionine sulphoxide reductase MsrA"/>
    <property type="match status" value="1"/>
</dbReference>
<comment type="catalytic activity">
    <reaction evidence="6">
        <text>L-methionyl-[protein] + [thioredoxin]-disulfide + H2O = L-methionyl-(S)-S-oxide-[protein] + [thioredoxin]-dithiol</text>
        <dbReference type="Rhea" id="RHEA:14217"/>
        <dbReference type="Rhea" id="RHEA-COMP:10698"/>
        <dbReference type="Rhea" id="RHEA-COMP:10700"/>
        <dbReference type="Rhea" id="RHEA-COMP:12313"/>
        <dbReference type="Rhea" id="RHEA-COMP:12315"/>
        <dbReference type="ChEBI" id="CHEBI:15377"/>
        <dbReference type="ChEBI" id="CHEBI:16044"/>
        <dbReference type="ChEBI" id="CHEBI:29950"/>
        <dbReference type="ChEBI" id="CHEBI:44120"/>
        <dbReference type="ChEBI" id="CHEBI:50058"/>
        <dbReference type="EC" id="1.8.4.11"/>
    </reaction>
</comment>
<keyword evidence="3" id="KW-0560">Oxidoreductase</keyword>
<dbReference type="PANTHER" id="PTHR42799">
    <property type="entry name" value="MITOCHONDRIAL PEPTIDE METHIONINE SULFOXIDE REDUCTASE"/>
    <property type="match status" value="1"/>
</dbReference>
<dbReference type="InterPro" id="IPR050162">
    <property type="entry name" value="MsrA_MetSO_reductase"/>
</dbReference>
<evidence type="ECO:0000256" key="5">
    <source>
        <dbReference type="ARBA" id="ARBA00030643"/>
    </source>
</evidence>
<dbReference type="GO" id="GO:0034599">
    <property type="term" value="P:cellular response to oxidative stress"/>
    <property type="evidence" value="ECO:0007669"/>
    <property type="project" value="TreeGrafter"/>
</dbReference>
<comment type="caution">
    <text evidence="9">The sequence shown here is derived from an EMBL/GenBank/DDBJ whole genome shotgun (WGS) entry which is preliminary data.</text>
</comment>
<evidence type="ECO:0000256" key="7">
    <source>
        <dbReference type="ARBA" id="ARBA00048782"/>
    </source>
</evidence>
<dbReference type="PANTHER" id="PTHR42799:SF2">
    <property type="entry name" value="MITOCHONDRIAL PEPTIDE METHIONINE SULFOXIDE REDUCTASE"/>
    <property type="match status" value="1"/>
</dbReference>
<gene>
    <name evidence="9" type="ORF">OT_ostta14g00520</name>
</gene>
<dbReference type="GO" id="GO:0008113">
    <property type="term" value="F:peptide-methionine (S)-S-oxide reductase activity"/>
    <property type="evidence" value="ECO:0007669"/>
    <property type="project" value="UniProtKB-EC"/>
</dbReference>
<dbReference type="RefSeq" id="XP_022841284.1">
    <property type="nucleotide sequence ID" value="XM_022982503.1"/>
</dbReference>
<dbReference type="EC" id="1.8.4.11" evidence="2"/>
<evidence type="ECO:0000256" key="3">
    <source>
        <dbReference type="ARBA" id="ARBA00023002"/>
    </source>
</evidence>